<keyword evidence="4" id="KW-0472">Membrane</keyword>
<proteinExistence type="predicted"/>
<dbReference type="EMBL" id="BTSX01000005">
    <property type="protein sequence ID" value="GMT00411.1"/>
    <property type="molecule type" value="Genomic_DNA"/>
</dbReference>
<dbReference type="Proteomes" id="UP001432027">
    <property type="component" value="Unassembled WGS sequence"/>
</dbReference>
<protein>
    <submittedName>
        <fullName evidence="7">Uncharacterized protein</fullName>
    </submittedName>
</protein>
<dbReference type="InterPro" id="IPR008547">
    <property type="entry name" value="DUF829_TMEM53"/>
</dbReference>
<accession>A0AAV5U1M4</accession>
<keyword evidence="8" id="KW-1185">Reference proteome</keyword>
<evidence type="ECO:0000256" key="4">
    <source>
        <dbReference type="ARBA" id="ARBA00023136"/>
    </source>
</evidence>
<comment type="subcellular location">
    <subcellularLocation>
        <location evidence="6">Endomembrane system</location>
        <topology evidence="6">Single-pass membrane protein</topology>
    </subcellularLocation>
    <subcellularLocation>
        <location evidence="1">Nucleus membrane</location>
    </subcellularLocation>
</comment>
<evidence type="ECO:0000256" key="5">
    <source>
        <dbReference type="ARBA" id="ARBA00023242"/>
    </source>
</evidence>
<dbReference type="AlphaFoldDB" id="A0AAV5U1M4"/>
<keyword evidence="5" id="KW-0539">Nucleus</keyword>
<keyword evidence="2" id="KW-0812">Transmembrane</keyword>
<name>A0AAV5U1M4_9BILA</name>
<reference evidence="7" key="1">
    <citation type="submission" date="2023-10" db="EMBL/GenBank/DDBJ databases">
        <title>Genome assembly of Pristionchus species.</title>
        <authorList>
            <person name="Yoshida K."/>
            <person name="Sommer R.J."/>
        </authorList>
    </citation>
    <scope>NUCLEOTIDE SEQUENCE</scope>
    <source>
        <strain evidence="7">RS0144</strain>
    </source>
</reference>
<evidence type="ECO:0000256" key="2">
    <source>
        <dbReference type="ARBA" id="ARBA00022692"/>
    </source>
</evidence>
<dbReference type="Pfam" id="PF05705">
    <property type="entry name" value="DUF829"/>
    <property type="match status" value="1"/>
</dbReference>
<keyword evidence="3" id="KW-1133">Transmembrane helix</keyword>
<sequence>KLNTSHAVLLSKLNTSHAVLLLGWAGADDRSVLKYADLYEKRGLDTVRFTSEMKAFSPKGLSDMRNMDALFPLLDQIQNRRLVMHIFSMNGIYSLVTLLHNKKYSDLFMKTDGVIWDSCPVDSKLIPYLIGYNQVINNVHKNTLEKGTFLDRLSFMAGKTMFLSSAVMDATRQCVHVLTGGRISEVNPYYYVRDHPQLPERHTFFYSKADVLCKAPPIRSFHQYLTEKRKMEVDAIYFTDSPHVKHYPDHPIEYNEGIDRMLNSLRRSISKL</sequence>
<evidence type="ECO:0000313" key="8">
    <source>
        <dbReference type="Proteomes" id="UP001432027"/>
    </source>
</evidence>
<comment type="caution">
    <text evidence="7">The sequence shown here is derived from an EMBL/GenBank/DDBJ whole genome shotgun (WGS) entry which is preliminary data.</text>
</comment>
<evidence type="ECO:0000256" key="1">
    <source>
        <dbReference type="ARBA" id="ARBA00004126"/>
    </source>
</evidence>
<dbReference type="PANTHER" id="PTHR12265">
    <property type="entry name" value="TRANSMEMBRANE PROTEIN 53"/>
    <property type="match status" value="1"/>
</dbReference>
<gene>
    <name evidence="7" type="ORF">PENTCL1PPCAC_22585</name>
</gene>
<dbReference type="PANTHER" id="PTHR12265:SF30">
    <property type="entry name" value="TRANSMEMBRANE PROTEIN 53"/>
    <property type="match status" value="1"/>
</dbReference>
<evidence type="ECO:0000256" key="6">
    <source>
        <dbReference type="ARBA" id="ARBA00037847"/>
    </source>
</evidence>
<organism evidence="7 8">
    <name type="scientific">Pristionchus entomophagus</name>
    <dbReference type="NCBI Taxonomy" id="358040"/>
    <lineage>
        <taxon>Eukaryota</taxon>
        <taxon>Metazoa</taxon>
        <taxon>Ecdysozoa</taxon>
        <taxon>Nematoda</taxon>
        <taxon>Chromadorea</taxon>
        <taxon>Rhabditida</taxon>
        <taxon>Rhabditina</taxon>
        <taxon>Diplogasteromorpha</taxon>
        <taxon>Diplogasteroidea</taxon>
        <taxon>Neodiplogasteridae</taxon>
        <taxon>Pristionchus</taxon>
    </lineage>
</organism>
<evidence type="ECO:0000313" key="7">
    <source>
        <dbReference type="EMBL" id="GMT00411.1"/>
    </source>
</evidence>
<feature type="non-terminal residue" evidence="7">
    <location>
        <position position="1"/>
    </location>
</feature>
<evidence type="ECO:0000256" key="3">
    <source>
        <dbReference type="ARBA" id="ARBA00022989"/>
    </source>
</evidence>
<dbReference type="GO" id="GO:0031965">
    <property type="term" value="C:nuclear membrane"/>
    <property type="evidence" value="ECO:0007669"/>
    <property type="project" value="UniProtKB-SubCell"/>
</dbReference>